<name>A0A1F6T2R8_9PROT</name>
<keyword evidence="1" id="KW-0812">Transmembrane</keyword>
<gene>
    <name evidence="2" type="ORF">A2V91_06545</name>
</gene>
<dbReference type="Proteomes" id="UP000179334">
    <property type="component" value="Unassembled WGS sequence"/>
</dbReference>
<feature type="transmembrane region" description="Helical" evidence="1">
    <location>
        <begin position="292"/>
        <end position="310"/>
    </location>
</feature>
<feature type="transmembrane region" description="Helical" evidence="1">
    <location>
        <begin position="117"/>
        <end position="139"/>
    </location>
</feature>
<keyword evidence="1" id="KW-0472">Membrane</keyword>
<feature type="transmembrane region" description="Helical" evidence="1">
    <location>
        <begin position="57"/>
        <end position="79"/>
    </location>
</feature>
<accession>A0A1F6T2R8</accession>
<feature type="transmembrane region" description="Helical" evidence="1">
    <location>
        <begin position="221"/>
        <end position="240"/>
    </location>
</feature>
<protein>
    <submittedName>
        <fullName evidence="2">Uncharacterized protein</fullName>
    </submittedName>
</protein>
<feature type="transmembrane region" description="Helical" evidence="1">
    <location>
        <begin position="396"/>
        <end position="416"/>
    </location>
</feature>
<evidence type="ECO:0000313" key="2">
    <source>
        <dbReference type="EMBL" id="OGI39444.1"/>
    </source>
</evidence>
<feature type="transmembrane region" description="Helical" evidence="1">
    <location>
        <begin position="252"/>
        <end position="271"/>
    </location>
</feature>
<evidence type="ECO:0000313" key="3">
    <source>
        <dbReference type="Proteomes" id="UP000179334"/>
    </source>
</evidence>
<feature type="transmembrane region" description="Helical" evidence="1">
    <location>
        <begin position="151"/>
        <end position="176"/>
    </location>
</feature>
<feature type="transmembrane region" description="Helical" evidence="1">
    <location>
        <begin position="188"/>
        <end position="209"/>
    </location>
</feature>
<dbReference type="EMBL" id="MFSR01000046">
    <property type="protein sequence ID" value="OGI39444.1"/>
    <property type="molecule type" value="Genomic_DNA"/>
</dbReference>
<feature type="transmembrane region" description="Helical" evidence="1">
    <location>
        <begin position="316"/>
        <end position="345"/>
    </location>
</feature>
<dbReference type="AlphaFoldDB" id="A0A1F6T2R8"/>
<reference evidence="2 3" key="1">
    <citation type="journal article" date="2016" name="Nat. Commun.">
        <title>Thousands of microbial genomes shed light on interconnected biogeochemical processes in an aquifer system.</title>
        <authorList>
            <person name="Anantharaman K."/>
            <person name="Brown C.T."/>
            <person name="Hug L.A."/>
            <person name="Sharon I."/>
            <person name="Castelle C.J."/>
            <person name="Probst A.J."/>
            <person name="Thomas B.C."/>
            <person name="Singh A."/>
            <person name="Wilkins M.J."/>
            <person name="Karaoz U."/>
            <person name="Brodie E.L."/>
            <person name="Williams K.H."/>
            <person name="Hubbard S.S."/>
            <person name="Banfield J.F."/>
        </authorList>
    </citation>
    <scope>NUCLEOTIDE SEQUENCE [LARGE SCALE GENOMIC DNA]</scope>
</reference>
<organism evidence="2 3">
    <name type="scientific">Candidatus Muproteobacteria bacterium RBG_16_64_10</name>
    <dbReference type="NCBI Taxonomy" id="1817757"/>
    <lineage>
        <taxon>Bacteria</taxon>
        <taxon>Pseudomonadati</taxon>
        <taxon>Pseudomonadota</taxon>
        <taxon>Candidatus Muproteobacteria</taxon>
    </lineage>
</organism>
<proteinExistence type="predicted"/>
<comment type="caution">
    <text evidence="2">The sequence shown here is derived from an EMBL/GenBank/DDBJ whole genome shotgun (WGS) entry which is preliminary data.</text>
</comment>
<keyword evidence="1" id="KW-1133">Transmembrane helix</keyword>
<feature type="transmembrane region" description="Helical" evidence="1">
    <location>
        <begin position="20"/>
        <end position="37"/>
    </location>
</feature>
<evidence type="ECO:0000256" key="1">
    <source>
        <dbReference type="SAM" id="Phobius"/>
    </source>
</evidence>
<feature type="transmembrane region" description="Helical" evidence="1">
    <location>
        <begin position="91"/>
        <end position="111"/>
    </location>
</feature>
<sequence length="457" mass="48830">MNAPGLQLGQAPPLSVPLRFFLTAPLFALLAAGTLLWHGPAALASRWTAPMLALTHFFTLGFLTTVMFGALMQMLPVLAGAPLARPRLVSAAVHIPLTLGVLLLGAGLLGARPDTLLFAMPLIGTGLFVFTAAATWNLWRVKSGSATVIAMRLALAALALTVVLGLALGLGASARIGLPAQQAWTNVHLAWGLIGWVALLVIGVAYQVVPMFQLTPSYPAWLRHGLALLVFAALIGWSAAAVVAPGRLAETVFGLLVALGLATFAGTTLYLQHRRRRRLPDVTLNFWRLSMASLLAAVLLWLAATGGGFASERLTLALGALVILGFAASAIHGMLYKIVPFLLWLHLHGRQIRYPLPNMTISPGVKLDAHSAPEGRSPRMANVKEIMPDRRTLPHLWIHLAAILAALAACVLPAIFVYPAALLLLLSFGWLEWNLVSAVRRYRHTVRAHASGSMHVA</sequence>